<proteinExistence type="predicted"/>
<feature type="compositionally biased region" description="Low complexity" evidence="1">
    <location>
        <begin position="1"/>
        <end position="11"/>
    </location>
</feature>
<dbReference type="OrthoDB" id="1298874at2759"/>
<reference evidence="2 3" key="1">
    <citation type="submission" date="2020-02" db="EMBL/GenBank/DDBJ databases">
        <authorList>
            <person name="Ma Q."/>
            <person name="Huang Y."/>
            <person name="Song X."/>
            <person name="Pei D."/>
        </authorList>
    </citation>
    <scope>NUCLEOTIDE SEQUENCE [LARGE SCALE GENOMIC DNA]</scope>
    <source>
        <strain evidence="2">Sxm20200214</strain>
        <tissue evidence="2">Leaf</tissue>
    </source>
</reference>
<organism evidence="2 3">
    <name type="scientific">Brassica carinata</name>
    <name type="common">Ethiopian mustard</name>
    <name type="synonym">Abyssinian cabbage</name>
    <dbReference type="NCBI Taxonomy" id="52824"/>
    <lineage>
        <taxon>Eukaryota</taxon>
        <taxon>Viridiplantae</taxon>
        <taxon>Streptophyta</taxon>
        <taxon>Embryophyta</taxon>
        <taxon>Tracheophyta</taxon>
        <taxon>Spermatophyta</taxon>
        <taxon>Magnoliopsida</taxon>
        <taxon>eudicotyledons</taxon>
        <taxon>Gunneridae</taxon>
        <taxon>Pentapetalae</taxon>
        <taxon>rosids</taxon>
        <taxon>malvids</taxon>
        <taxon>Brassicales</taxon>
        <taxon>Brassicaceae</taxon>
        <taxon>Brassiceae</taxon>
        <taxon>Brassica</taxon>
    </lineage>
</organism>
<protein>
    <recommendedName>
        <fullName evidence="4">Retrotransposon gag domain-containing protein</fullName>
    </recommendedName>
</protein>
<name>A0A8X7W149_BRACI</name>
<gene>
    <name evidence="2" type="ORF">Bca52824_014472</name>
</gene>
<accession>A0A8X7W149</accession>
<evidence type="ECO:0000256" key="1">
    <source>
        <dbReference type="SAM" id="MobiDB-lite"/>
    </source>
</evidence>
<keyword evidence="3" id="KW-1185">Reference proteome</keyword>
<evidence type="ECO:0008006" key="4">
    <source>
        <dbReference type="Google" id="ProtNLM"/>
    </source>
</evidence>
<dbReference type="EMBL" id="JAAMPC010000003">
    <property type="protein sequence ID" value="KAG2321259.1"/>
    <property type="molecule type" value="Genomic_DNA"/>
</dbReference>
<evidence type="ECO:0000313" key="3">
    <source>
        <dbReference type="Proteomes" id="UP000886595"/>
    </source>
</evidence>
<sequence>MTTQMQRTQRQSGEINRGGGEGFVQDPNHRHHHNNNSGMTRMAKIDFPRFDGSKLKEWLSKAEEFFEIANTPEECKVGIASIHFDGEASTWHLALKQEDENAMILKLESV</sequence>
<comment type="caution">
    <text evidence="2">The sequence shown here is derived from an EMBL/GenBank/DDBJ whole genome shotgun (WGS) entry which is preliminary data.</text>
</comment>
<dbReference type="Proteomes" id="UP000886595">
    <property type="component" value="Unassembled WGS sequence"/>
</dbReference>
<evidence type="ECO:0000313" key="2">
    <source>
        <dbReference type="EMBL" id="KAG2321259.1"/>
    </source>
</evidence>
<dbReference type="AlphaFoldDB" id="A0A8X7W149"/>
<feature type="region of interest" description="Disordered" evidence="1">
    <location>
        <begin position="1"/>
        <end position="40"/>
    </location>
</feature>